<proteinExistence type="predicted"/>
<evidence type="ECO:0000313" key="1">
    <source>
        <dbReference type="EMBL" id="KAF7495913.1"/>
    </source>
</evidence>
<reference evidence="2" key="3">
    <citation type="submission" date="2022-06" db="UniProtKB">
        <authorList>
            <consortium name="EnsemblMetazoa"/>
        </authorList>
    </citation>
    <scope>IDENTIFICATION</scope>
</reference>
<organism evidence="1">
    <name type="scientific">Sarcoptes scabiei</name>
    <name type="common">Itch mite</name>
    <name type="synonym">Acarus scabiei</name>
    <dbReference type="NCBI Taxonomy" id="52283"/>
    <lineage>
        <taxon>Eukaryota</taxon>
        <taxon>Metazoa</taxon>
        <taxon>Ecdysozoa</taxon>
        <taxon>Arthropoda</taxon>
        <taxon>Chelicerata</taxon>
        <taxon>Arachnida</taxon>
        <taxon>Acari</taxon>
        <taxon>Acariformes</taxon>
        <taxon>Sarcoptiformes</taxon>
        <taxon>Astigmata</taxon>
        <taxon>Psoroptidia</taxon>
        <taxon>Sarcoptoidea</taxon>
        <taxon>Sarcoptidae</taxon>
        <taxon>Sarcoptinae</taxon>
        <taxon>Sarcoptes</taxon>
    </lineage>
</organism>
<evidence type="ECO:0000313" key="2">
    <source>
        <dbReference type="EnsemblMetazoa" id="KAF7495913.1"/>
    </source>
</evidence>
<name>A0A834VJ27_SARSC</name>
<protein>
    <submittedName>
        <fullName evidence="1 2">Uncharacterized protein</fullName>
    </submittedName>
</protein>
<reference evidence="3" key="1">
    <citation type="journal article" date="2020" name="PLoS Negl. Trop. Dis.">
        <title>High-quality nuclear genome for Sarcoptes scabiei-A critical resource for a neglected parasite.</title>
        <authorList>
            <person name="Korhonen P.K."/>
            <person name="Gasser R.B."/>
            <person name="Ma G."/>
            <person name="Wang T."/>
            <person name="Stroehlein A.J."/>
            <person name="Young N.D."/>
            <person name="Ang C.S."/>
            <person name="Fernando D.D."/>
            <person name="Lu H.C."/>
            <person name="Taylor S."/>
            <person name="Reynolds S.L."/>
            <person name="Mofiz E."/>
            <person name="Najaraj S.H."/>
            <person name="Gowda H."/>
            <person name="Madugundu A."/>
            <person name="Renuse S."/>
            <person name="Holt D."/>
            <person name="Pandey A."/>
            <person name="Papenfuss A.T."/>
            <person name="Fischer K."/>
        </authorList>
    </citation>
    <scope>NUCLEOTIDE SEQUENCE [LARGE SCALE GENOMIC DNA]</scope>
</reference>
<evidence type="ECO:0000313" key="3">
    <source>
        <dbReference type="Proteomes" id="UP000070412"/>
    </source>
</evidence>
<dbReference type="EMBL" id="WVUK01000044">
    <property type="protein sequence ID" value="KAF7495913.1"/>
    <property type="molecule type" value="Genomic_DNA"/>
</dbReference>
<gene>
    <name evidence="1" type="ORF">SSS_4644</name>
</gene>
<dbReference type="AlphaFoldDB" id="A0A834VJ27"/>
<dbReference type="Proteomes" id="UP000070412">
    <property type="component" value="Unassembled WGS sequence"/>
</dbReference>
<dbReference type="EnsemblMetazoa" id="SSS_4644s_mrna">
    <property type="protein sequence ID" value="KAF7495913.1"/>
    <property type="gene ID" value="SSS_4644"/>
</dbReference>
<reference evidence="1" key="2">
    <citation type="submission" date="2020-01" db="EMBL/GenBank/DDBJ databases">
        <authorList>
            <person name="Korhonen P.K.K."/>
            <person name="Guangxu M.G."/>
            <person name="Wang T.W."/>
            <person name="Stroehlein A.J.S."/>
            <person name="Young N.D."/>
            <person name="Ang C.-S.A."/>
            <person name="Fernando D.W.F."/>
            <person name="Lu H.L."/>
            <person name="Taylor S.T."/>
            <person name="Ehtesham M.E.M."/>
            <person name="Najaraj S.H.N."/>
            <person name="Harsha G.H.G."/>
            <person name="Madugundu A.M."/>
            <person name="Renuse S.R."/>
            <person name="Holt D.H."/>
            <person name="Pandey A.P."/>
            <person name="Papenfuss A.P."/>
            <person name="Gasser R.B.G."/>
            <person name="Fischer K.F."/>
        </authorList>
    </citation>
    <scope>NUCLEOTIDE SEQUENCE</scope>
    <source>
        <strain evidence="1">SSS_KF_BRIS2020</strain>
    </source>
</reference>
<accession>A0A834VJ27</accession>
<keyword evidence="3" id="KW-1185">Reference proteome</keyword>
<sequence>MDIDSEKKTKNDPGTASCKEVSILTDSSLPLPEILKTLENYLRSDEDQLLNNVPMTNILETSLQKRFQALILPFRASYMAIDVQYFNKINQMSIGVLRQKLSRIMDIQRISKEDLIETILDCFEHTDLLLPIQGDVIYRIGMKAIRELKTDLATRERIRKVIYDKMIRKYIPFQNDPHQDDTIYFKRIFTDFLLEASNDPLLTDARTLSEIDPKFDIKTSLKLTFKCWTCKYYYQLGQTQTDFFSFQFRDFCSLKCLTASMNVNDICLLEDPGRFSSISRTSHKSLNWSKCSFTMSFYDCDDIDRNYVRIFRDEDQLNNYVATAKLCFCCKNFLENKQIHSF</sequence>